<accession>A0A5C3Q5A8</accession>
<gene>
    <name evidence="5" type="ORF">BDV98DRAFT_596955</name>
</gene>
<dbReference type="OrthoDB" id="3012298at2759"/>
<dbReference type="Proteomes" id="UP000305067">
    <property type="component" value="Unassembled WGS sequence"/>
</dbReference>
<feature type="chain" id="PRO_5023063474" description="LysM domain-containing protein" evidence="3">
    <location>
        <begin position="18"/>
        <end position="221"/>
    </location>
</feature>
<proteinExistence type="predicted"/>
<keyword evidence="6" id="KW-1185">Reference proteome</keyword>
<evidence type="ECO:0000313" key="5">
    <source>
        <dbReference type="EMBL" id="TFK97172.1"/>
    </source>
</evidence>
<organism evidence="5 6">
    <name type="scientific">Pterulicium gracile</name>
    <dbReference type="NCBI Taxonomy" id="1884261"/>
    <lineage>
        <taxon>Eukaryota</taxon>
        <taxon>Fungi</taxon>
        <taxon>Dikarya</taxon>
        <taxon>Basidiomycota</taxon>
        <taxon>Agaricomycotina</taxon>
        <taxon>Agaricomycetes</taxon>
        <taxon>Agaricomycetidae</taxon>
        <taxon>Agaricales</taxon>
        <taxon>Pleurotineae</taxon>
        <taxon>Pterulaceae</taxon>
        <taxon>Pterulicium</taxon>
    </lineage>
</organism>
<dbReference type="InterPro" id="IPR052210">
    <property type="entry name" value="LysM1-like"/>
</dbReference>
<name>A0A5C3Q5A8_9AGAR</name>
<keyword evidence="1" id="KW-0147">Chitin-binding</keyword>
<dbReference type="InterPro" id="IPR036779">
    <property type="entry name" value="LysM_dom_sf"/>
</dbReference>
<keyword evidence="2" id="KW-0843">Virulence</keyword>
<dbReference type="EMBL" id="ML178850">
    <property type="protein sequence ID" value="TFK97172.1"/>
    <property type="molecule type" value="Genomic_DNA"/>
</dbReference>
<feature type="domain" description="LysM" evidence="4">
    <location>
        <begin position="173"/>
        <end position="219"/>
    </location>
</feature>
<dbReference type="AlphaFoldDB" id="A0A5C3Q5A8"/>
<evidence type="ECO:0000256" key="3">
    <source>
        <dbReference type="SAM" id="SignalP"/>
    </source>
</evidence>
<dbReference type="GO" id="GO:0008061">
    <property type="term" value="F:chitin binding"/>
    <property type="evidence" value="ECO:0007669"/>
    <property type="project" value="UniProtKB-KW"/>
</dbReference>
<evidence type="ECO:0000256" key="2">
    <source>
        <dbReference type="ARBA" id="ARBA00023026"/>
    </source>
</evidence>
<dbReference type="Gene3D" id="3.10.350.10">
    <property type="entry name" value="LysM domain"/>
    <property type="match status" value="1"/>
</dbReference>
<sequence length="221" mass="24053">MKAIAVALAFFTSLTIAGPVSLASSLYERDCPSIPSEADDNILRQVFQITRNRGVSDKVLLATFETCWVESHCHNLPCGDQDSIGVFQQRPSQGWGSYNQIMDVNYSTNKFLDYAIPTAAQNPNAAAGTIAQMVQRSEYPDRYNQSEGKARQLIDRARQLVGGNPPPTGACRQNYTVANGDVCWSIAQRFGISVAQLQSWNGAINSGCTNLAIGQQLCVAK</sequence>
<feature type="signal peptide" evidence="3">
    <location>
        <begin position="1"/>
        <end position="17"/>
    </location>
</feature>
<dbReference type="PANTHER" id="PTHR34997:SF1">
    <property type="entry name" value="PEPTIDOGLYCAN-BINDING LYSIN DOMAIN"/>
    <property type="match status" value="1"/>
</dbReference>
<protein>
    <recommendedName>
        <fullName evidence="4">LysM domain-containing protein</fullName>
    </recommendedName>
</protein>
<evidence type="ECO:0000313" key="6">
    <source>
        <dbReference type="Proteomes" id="UP000305067"/>
    </source>
</evidence>
<evidence type="ECO:0000259" key="4">
    <source>
        <dbReference type="PROSITE" id="PS51782"/>
    </source>
</evidence>
<reference evidence="5 6" key="1">
    <citation type="journal article" date="2019" name="Nat. Ecol. Evol.">
        <title>Megaphylogeny resolves global patterns of mushroom evolution.</title>
        <authorList>
            <person name="Varga T."/>
            <person name="Krizsan K."/>
            <person name="Foldi C."/>
            <person name="Dima B."/>
            <person name="Sanchez-Garcia M."/>
            <person name="Sanchez-Ramirez S."/>
            <person name="Szollosi G.J."/>
            <person name="Szarkandi J.G."/>
            <person name="Papp V."/>
            <person name="Albert L."/>
            <person name="Andreopoulos W."/>
            <person name="Angelini C."/>
            <person name="Antonin V."/>
            <person name="Barry K.W."/>
            <person name="Bougher N.L."/>
            <person name="Buchanan P."/>
            <person name="Buyck B."/>
            <person name="Bense V."/>
            <person name="Catcheside P."/>
            <person name="Chovatia M."/>
            <person name="Cooper J."/>
            <person name="Damon W."/>
            <person name="Desjardin D."/>
            <person name="Finy P."/>
            <person name="Geml J."/>
            <person name="Haridas S."/>
            <person name="Hughes K."/>
            <person name="Justo A."/>
            <person name="Karasinski D."/>
            <person name="Kautmanova I."/>
            <person name="Kiss B."/>
            <person name="Kocsube S."/>
            <person name="Kotiranta H."/>
            <person name="LaButti K.M."/>
            <person name="Lechner B.E."/>
            <person name="Liimatainen K."/>
            <person name="Lipzen A."/>
            <person name="Lukacs Z."/>
            <person name="Mihaltcheva S."/>
            <person name="Morgado L.N."/>
            <person name="Niskanen T."/>
            <person name="Noordeloos M.E."/>
            <person name="Ohm R.A."/>
            <person name="Ortiz-Santana B."/>
            <person name="Ovrebo C."/>
            <person name="Racz N."/>
            <person name="Riley R."/>
            <person name="Savchenko A."/>
            <person name="Shiryaev A."/>
            <person name="Soop K."/>
            <person name="Spirin V."/>
            <person name="Szebenyi C."/>
            <person name="Tomsovsky M."/>
            <person name="Tulloss R.E."/>
            <person name="Uehling J."/>
            <person name="Grigoriev I.V."/>
            <person name="Vagvolgyi C."/>
            <person name="Papp T."/>
            <person name="Martin F.M."/>
            <person name="Miettinen O."/>
            <person name="Hibbett D.S."/>
            <person name="Nagy L.G."/>
        </authorList>
    </citation>
    <scope>NUCLEOTIDE SEQUENCE [LARGE SCALE GENOMIC DNA]</scope>
    <source>
        <strain evidence="5 6">CBS 309.79</strain>
    </source>
</reference>
<dbReference type="PANTHER" id="PTHR34997">
    <property type="entry name" value="AM15"/>
    <property type="match status" value="1"/>
</dbReference>
<dbReference type="InterPro" id="IPR018392">
    <property type="entry name" value="LysM"/>
</dbReference>
<dbReference type="SUPFAM" id="SSF54106">
    <property type="entry name" value="LysM domain"/>
    <property type="match status" value="1"/>
</dbReference>
<dbReference type="Pfam" id="PF01476">
    <property type="entry name" value="LysM"/>
    <property type="match status" value="1"/>
</dbReference>
<keyword evidence="3" id="KW-0732">Signal</keyword>
<evidence type="ECO:0000256" key="1">
    <source>
        <dbReference type="ARBA" id="ARBA00022669"/>
    </source>
</evidence>
<dbReference type="PROSITE" id="PS51782">
    <property type="entry name" value="LYSM"/>
    <property type="match status" value="1"/>
</dbReference>
<dbReference type="CDD" id="cd00118">
    <property type="entry name" value="LysM"/>
    <property type="match status" value="1"/>
</dbReference>
<dbReference type="SMART" id="SM00257">
    <property type="entry name" value="LysM"/>
    <property type="match status" value="1"/>
</dbReference>